<feature type="compositionally biased region" description="Pro residues" evidence="1">
    <location>
        <begin position="255"/>
        <end position="276"/>
    </location>
</feature>
<reference evidence="3 4" key="1">
    <citation type="submission" date="2018-05" db="EMBL/GenBank/DDBJ databases">
        <title>Genomic Encyclopedia of Type Strains, Phase IV (KMG-IV): sequencing the most valuable type-strain genomes for metagenomic binning, comparative biology and taxonomic classification.</title>
        <authorList>
            <person name="Goeker M."/>
        </authorList>
    </citation>
    <scope>NUCLEOTIDE SEQUENCE [LARGE SCALE GENOMIC DNA]</scope>
    <source>
        <strain evidence="3 4">DSM 44704</strain>
    </source>
</reference>
<proteinExistence type="predicted"/>
<organism evidence="3 4">
    <name type="scientific">Nocardia tenerifensis</name>
    <dbReference type="NCBI Taxonomy" id="228006"/>
    <lineage>
        <taxon>Bacteria</taxon>
        <taxon>Bacillati</taxon>
        <taxon>Actinomycetota</taxon>
        <taxon>Actinomycetes</taxon>
        <taxon>Mycobacteriales</taxon>
        <taxon>Nocardiaceae</taxon>
        <taxon>Nocardia</taxon>
    </lineage>
</organism>
<dbReference type="AlphaFoldDB" id="A0A318KBB2"/>
<gene>
    <name evidence="3" type="ORF">DFR70_102462</name>
</gene>
<comment type="caution">
    <text evidence="3">The sequence shown here is derived from an EMBL/GenBank/DDBJ whole genome shotgun (WGS) entry which is preliminary data.</text>
</comment>
<keyword evidence="2" id="KW-0472">Membrane</keyword>
<feature type="region of interest" description="Disordered" evidence="1">
    <location>
        <begin position="144"/>
        <end position="191"/>
    </location>
</feature>
<feature type="region of interest" description="Disordered" evidence="1">
    <location>
        <begin position="250"/>
        <end position="294"/>
    </location>
</feature>
<keyword evidence="2" id="KW-1133">Transmembrane helix</keyword>
<feature type="compositionally biased region" description="Low complexity" evidence="1">
    <location>
        <begin position="277"/>
        <end position="294"/>
    </location>
</feature>
<evidence type="ECO:0000313" key="3">
    <source>
        <dbReference type="EMBL" id="PXX68776.1"/>
    </source>
</evidence>
<keyword evidence="4" id="KW-1185">Reference proteome</keyword>
<feature type="transmembrane region" description="Helical" evidence="2">
    <location>
        <begin position="99"/>
        <end position="118"/>
    </location>
</feature>
<accession>A0A318KBB2</accession>
<evidence type="ECO:0000256" key="2">
    <source>
        <dbReference type="SAM" id="Phobius"/>
    </source>
</evidence>
<keyword evidence="2" id="KW-0812">Transmembrane</keyword>
<sequence length="294" mass="30184">MSRMKPTASTITSPSAVVPMRMPRKPPSSLERHVGTQAGIGCRRYVLGQIALETGRDDQGMVGPLSESVYCRVRLALVRGGLLRQQEEMRVSMVRGIRLRAIAGALLAAVTLVLVLAGCGSKGSDSAAPTSKATATSVAAKTMTPTSWAPLPPHPGVPQVEASKRGDQGAPAVQPPPGGTDNCGQILCGEPPAPQPGGTDNCGQIFCGELPAPRPGGTDNCNDNCGALCTERFDYTGDPRSPAEINAIAQQTGKCPPPPIKPTPTPAPSSTTPPPATTVTTSPAPEPTATTTAK</sequence>
<protein>
    <submittedName>
        <fullName evidence="3">Uncharacterized protein</fullName>
    </submittedName>
</protein>
<evidence type="ECO:0000313" key="4">
    <source>
        <dbReference type="Proteomes" id="UP000247569"/>
    </source>
</evidence>
<evidence type="ECO:0000256" key="1">
    <source>
        <dbReference type="SAM" id="MobiDB-lite"/>
    </source>
</evidence>
<dbReference type="EMBL" id="QJKF01000002">
    <property type="protein sequence ID" value="PXX68776.1"/>
    <property type="molecule type" value="Genomic_DNA"/>
</dbReference>
<dbReference type="Proteomes" id="UP000247569">
    <property type="component" value="Unassembled WGS sequence"/>
</dbReference>
<name>A0A318KBB2_9NOCA</name>